<reference evidence="1" key="1">
    <citation type="journal article" date="2020" name="Nat. Commun.">
        <title>Large-scale genome sequencing of mycorrhizal fungi provides insights into the early evolution of symbiotic traits.</title>
        <authorList>
            <person name="Miyauchi S."/>
            <person name="Kiss E."/>
            <person name="Kuo A."/>
            <person name="Drula E."/>
            <person name="Kohler A."/>
            <person name="Sanchez-Garcia M."/>
            <person name="Morin E."/>
            <person name="Andreopoulos B."/>
            <person name="Barry K.W."/>
            <person name="Bonito G."/>
            <person name="Buee M."/>
            <person name="Carver A."/>
            <person name="Chen C."/>
            <person name="Cichocki N."/>
            <person name="Clum A."/>
            <person name="Culley D."/>
            <person name="Crous P.W."/>
            <person name="Fauchery L."/>
            <person name="Girlanda M."/>
            <person name="Hayes R.D."/>
            <person name="Keri Z."/>
            <person name="LaButti K."/>
            <person name="Lipzen A."/>
            <person name="Lombard V."/>
            <person name="Magnuson J."/>
            <person name="Maillard F."/>
            <person name="Murat C."/>
            <person name="Nolan M."/>
            <person name="Ohm R.A."/>
            <person name="Pangilinan J."/>
            <person name="Pereira M.F."/>
            <person name="Perotto S."/>
            <person name="Peter M."/>
            <person name="Pfister S."/>
            <person name="Riley R."/>
            <person name="Sitrit Y."/>
            <person name="Stielow J.B."/>
            <person name="Szollosi G."/>
            <person name="Zifcakova L."/>
            <person name="Stursova M."/>
            <person name="Spatafora J.W."/>
            <person name="Tedersoo L."/>
            <person name="Vaario L.M."/>
            <person name="Yamada A."/>
            <person name="Yan M."/>
            <person name="Wang P."/>
            <person name="Xu J."/>
            <person name="Bruns T."/>
            <person name="Baldrian P."/>
            <person name="Vilgalys R."/>
            <person name="Dunand C."/>
            <person name="Henrissat B."/>
            <person name="Grigoriev I.V."/>
            <person name="Hibbett D."/>
            <person name="Nagy L.G."/>
            <person name="Martin F.M."/>
        </authorList>
    </citation>
    <scope>NUCLEOTIDE SEQUENCE</scope>
    <source>
        <strain evidence="1">UH-Tt-Lm1</strain>
    </source>
</reference>
<dbReference type="OrthoDB" id="3269417at2759"/>
<reference evidence="1" key="2">
    <citation type="submission" date="2020-11" db="EMBL/GenBank/DDBJ databases">
        <authorList>
            <consortium name="DOE Joint Genome Institute"/>
            <person name="Kuo A."/>
            <person name="Miyauchi S."/>
            <person name="Kiss E."/>
            <person name="Drula E."/>
            <person name="Kohler A."/>
            <person name="Sanchez-Garcia M."/>
            <person name="Andreopoulos B."/>
            <person name="Barry K.W."/>
            <person name="Bonito G."/>
            <person name="Buee M."/>
            <person name="Carver A."/>
            <person name="Chen C."/>
            <person name="Cichocki N."/>
            <person name="Clum A."/>
            <person name="Culley D."/>
            <person name="Crous P.W."/>
            <person name="Fauchery L."/>
            <person name="Girlanda M."/>
            <person name="Hayes R."/>
            <person name="Keri Z."/>
            <person name="Labutti K."/>
            <person name="Lipzen A."/>
            <person name="Lombard V."/>
            <person name="Magnuson J."/>
            <person name="Maillard F."/>
            <person name="Morin E."/>
            <person name="Murat C."/>
            <person name="Nolan M."/>
            <person name="Ohm R."/>
            <person name="Pangilinan J."/>
            <person name="Pereira M."/>
            <person name="Perotto S."/>
            <person name="Peter M."/>
            <person name="Riley R."/>
            <person name="Sitrit Y."/>
            <person name="Stielow B."/>
            <person name="Szollosi G."/>
            <person name="Zifcakova L."/>
            <person name="Stursova M."/>
            <person name="Spatafora J.W."/>
            <person name="Tedersoo L."/>
            <person name="Vaario L.-M."/>
            <person name="Yamada A."/>
            <person name="Yan M."/>
            <person name="Wang P."/>
            <person name="Xu J."/>
            <person name="Bruns T."/>
            <person name="Baldrian P."/>
            <person name="Vilgalys R."/>
            <person name="Henrissat B."/>
            <person name="Grigoriev I.V."/>
            <person name="Hibbett D."/>
            <person name="Nagy L.G."/>
            <person name="Martin F.M."/>
        </authorList>
    </citation>
    <scope>NUCLEOTIDE SEQUENCE</scope>
    <source>
        <strain evidence="1">UH-Tt-Lm1</strain>
    </source>
</reference>
<feature type="non-terminal residue" evidence="1">
    <location>
        <position position="71"/>
    </location>
</feature>
<dbReference type="Proteomes" id="UP000736335">
    <property type="component" value="Unassembled WGS sequence"/>
</dbReference>
<keyword evidence="2" id="KW-1185">Reference proteome</keyword>
<proteinExistence type="predicted"/>
<protein>
    <submittedName>
        <fullName evidence="1">Uncharacterized protein</fullName>
    </submittedName>
</protein>
<comment type="caution">
    <text evidence="1">The sequence shown here is derived from an EMBL/GenBank/DDBJ whole genome shotgun (WGS) entry which is preliminary data.</text>
</comment>
<feature type="non-terminal residue" evidence="1">
    <location>
        <position position="1"/>
    </location>
</feature>
<gene>
    <name evidence="1" type="ORF">BJ322DRAFT_990467</name>
</gene>
<evidence type="ECO:0000313" key="1">
    <source>
        <dbReference type="EMBL" id="KAF9779678.1"/>
    </source>
</evidence>
<evidence type="ECO:0000313" key="2">
    <source>
        <dbReference type="Proteomes" id="UP000736335"/>
    </source>
</evidence>
<sequence length="71" mass="7768">CIIPCLEGLLPEPHNTTVIDLIFLLATWHALAKMGIHTKTSLRLLDTTTTALGSGLRYFVGVTCPNFKTVE</sequence>
<accession>A0A9P6L2B6</accession>
<dbReference type="EMBL" id="WIUZ02000019">
    <property type="protein sequence ID" value="KAF9779678.1"/>
    <property type="molecule type" value="Genomic_DNA"/>
</dbReference>
<dbReference type="AlphaFoldDB" id="A0A9P6L2B6"/>
<organism evidence="1 2">
    <name type="scientific">Thelephora terrestris</name>
    <dbReference type="NCBI Taxonomy" id="56493"/>
    <lineage>
        <taxon>Eukaryota</taxon>
        <taxon>Fungi</taxon>
        <taxon>Dikarya</taxon>
        <taxon>Basidiomycota</taxon>
        <taxon>Agaricomycotina</taxon>
        <taxon>Agaricomycetes</taxon>
        <taxon>Thelephorales</taxon>
        <taxon>Thelephoraceae</taxon>
        <taxon>Thelephora</taxon>
    </lineage>
</organism>
<name>A0A9P6L2B6_9AGAM</name>